<accession>A0ACC3T8Z9</accession>
<proteinExistence type="predicted"/>
<evidence type="ECO:0000313" key="2">
    <source>
        <dbReference type="Proteomes" id="UP001433508"/>
    </source>
</evidence>
<sequence>MASQYMLLMDWDETITSADTVHLVAEAGYQAHGTSSSLSSGVPPWSEFTNAYMSDYVAYQASFGPRTTLRDELEFLTRSADVEQASVSRIEKAGLFKSVTAKHLQMQAAKVEIRPGFFNVIRRCRTLGVMLGIMSVNWSQVFIRAALEQNFGPCDDVPVYCNEIEFDKDGTGTGVMSNGDYVLRTGADKAKLVRHLMARNSGKKVVYAGDSTGDLHPLLDADVGVVIGEKKSLRETCERVGITVRDISLLDVTSPKDGRVLYCIQEWNQLLLHGPFANKKFVL</sequence>
<dbReference type="EMBL" id="MU971340">
    <property type="protein sequence ID" value="KAK9240421.1"/>
    <property type="molecule type" value="Genomic_DNA"/>
</dbReference>
<evidence type="ECO:0000313" key="1">
    <source>
        <dbReference type="EMBL" id="KAK9240421.1"/>
    </source>
</evidence>
<protein>
    <submittedName>
        <fullName evidence="1">HAD-like domain-containing protein</fullName>
    </submittedName>
</protein>
<reference evidence="2" key="1">
    <citation type="journal article" date="2024" name="Front. Bioeng. Biotechnol.">
        <title>Genome-scale model development and genomic sequencing of the oleaginous clade Lipomyces.</title>
        <authorList>
            <person name="Czajka J.J."/>
            <person name="Han Y."/>
            <person name="Kim J."/>
            <person name="Mondo S.J."/>
            <person name="Hofstad B.A."/>
            <person name="Robles A."/>
            <person name="Haridas S."/>
            <person name="Riley R."/>
            <person name="LaButti K."/>
            <person name="Pangilinan J."/>
            <person name="Andreopoulos W."/>
            <person name="Lipzen A."/>
            <person name="Yan J."/>
            <person name="Wang M."/>
            <person name="Ng V."/>
            <person name="Grigoriev I.V."/>
            <person name="Spatafora J.W."/>
            <person name="Magnuson J.K."/>
            <person name="Baker S.E."/>
            <person name="Pomraning K.R."/>
        </authorList>
    </citation>
    <scope>NUCLEOTIDE SEQUENCE [LARGE SCALE GENOMIC DNA]</scope>
    <source>
        <strain evidence="2">CBS 7786</strain>
    </source>
</reference>
<name>A0ACC3T8Z9_LIPKO</name>
<keyword evidence="2" id="KW-1185">Reference proteome</keyword>
<gene>
    <name evidence="1" type="ORF">V1525DRAFT_395928</name>
</gene>
<organism evidence="1 2">
    <name type="scientific">Lipomyces kononenkoae</name>
    <name type="common">Yeast</name>
    <dbReference type="NCBI Taxonomy" id="34357"/>
    <lineage>
        <taxon>Eukaryota</taxon>
        <taxon>Fungi</taxon>
        <taxon>Dikarya</taxon>
        <taxon>Ascomycota</taxon>
        <taxon>Saccharomycotina</taxon>
        <taxon>Lipomycetes</taxon>
        <taxon>Lipomycetales</taxon>
        <taxon>Lipomycetaceae</taxon>
        <taxon>Lipomyces</taxon>
    </lineage>
</organism>
<dbReference type="Proteomes" id="UP001433508">
    <property type="component" value="Unassembled WGS sequence"/>
</dbReference>
<comment type="caution">
    <text evidence="1">The sequence shown here is derived from an EMBL/GenBank/DDBJ whole genome shotgun (WGS) entry which is preliminary data.</text>
</comment>